<gene>
    <name evidence="12" type="ORF">MNBD_ALPHA04-1316</name>
</gene>
<feature type="transmembrane region" description="Helical" evidence="11">
    <location>
        <begin position="94"/>
        <end position="117"/>
    </location>
</feature>
<evidence type="ECO:0000256" key="5">
    <source>
        <dbReference type="ARBA" id="ARBA00022519"/>
    </source>
</evidence>
<keyword evidence="8" id="KW-0476">Mercury</keyword>
<keyword evidence="9 11" id="KW-1133">Transmembrane helix</keyword>
<keyword evidence="6 11" id="KW-0812">Transmembrane</keyword>
<evidence type="ECO:0000256" key="10">
    <source>
        <dbReference type="ARBA" id="ARBA00023136"/>
    </source>
</evidence>
<evidence type="ECO:0000256" key="1">
    <source>
        <dbReference type="ARBA" id="ARBA00004429"/>
    </source>
</evidence>
<reference evidence="12" key="1">
    <citation type="submission" date="2018-06" db="EMBL/GenBank/DDBJ databases">
        <authorList>
            <person name="Zhirakovskaya E."/>
        </authorList>
    </citation>
    <scope>NUCLEOTIDE SEQUENCE</scope>
</reference>
<dbReference type="Pfam" id="PF02411">
    <property type="entry name" value="MerT"/>
    <property type="match status" value="1"/>
</dbReference>
<accession>A0A3B0RH09</accession>
<evidence type="ECO:0000256" key="3">
    <source>
        <dbReference type="ARBA" id="ARBA00022466"/>
    </source>
</evidence>
<evidence type="ECO:0000256" key="2">
    <source>
        <dbReference type="ARBA" id="ARBA00022448"/>
    </source>
</evidence>
<dbReference type="EMBL" id="UOEF01000035">
    <property type="protein sequence ID" value="VAV88146.1"/>
    <property type="molecule type" value="Genomic_DNA"/>
</dbReference>
<protein>
    <submittedName>
        <fullName evidence="12">Mercuric transport protein, MerT</fullName>
    </submittedName>
</protein>
<organism evidence="12">
    <name type="scientific">hydrothermal vent metagenome</name>
    <dbReference type="NCBI Taxonomy" id="652676"/>
    <lineage>
        <taxon>unclassified sequences</taxon>
        <taxon>metagenomes</taxon>
        <taxon>ecological metagenomes</taxon>
    </lineage>
</organism>
<proteinExistence type="predicted"/>
<name>A0A3B0RH09_9ZZZZ</name>
<keyword evidence="7" id="KW-0479">Metal-binding</keyword>
<keyword evidence="2" id="KW-0813">Transport</keyword>
<evidence type="ECO:0000256" key="9">
    <source>
        <dbReference type="ARBA" id="ARBA00022989"/>
    </source>
</evidence>
<feature type="transmembrane region" description="Helical" evidence="11">
    <location>
        <begin position="56"/>
        <end position="74"/>
    </location>
</feature>
<sequence length="121" mass="13189">MEMARNGDSSKRWFASLGVVGGLLASSCCVAPLAFVLLGISGAWIGNLTALEPYKWYFVGLSSLFLILGFWYVYFRAAPACEDGSYCASPKSSIIIKTALWIGALLVALSATIDWWASRFY</sequence>
<dbReference type="GO" id="GO:0015097">
    <property type="term" value="F:mercury ion transmembrane transporter activity"/>
    <property type="evidence" value="ECO:0007669"/>
    <property type="project" value="InterPro"/>
</dbReference>
<keyword evidence="4" id="KW-1003">Cell membrane</keyword>
<evidence type="ECO:0000256" key="4">
    <source>
        <dbReference type="ARBA" id="ARBA00022475"/>
    </source>
</evidence>
<evidence type="ECO:0000256" key="11">
    <source>
        <dbReference type="SAM" id="Phobius"/>
    </source>
</evidence>
<comment type="subcellular location">
    <subcellularLocation>
        <location evidence="1">Cell inner membrane</location>
        <topology evidence="1">Multi-pass membrane protein</topology>
    </subcellularLocation>
</comment>
<evidence type="ECO:0000256" key="6">
    <source>
        <dbReference type="ARBA" id="ARBA00022692"/>
    </source>
</evidence>
<feature type="transmembrane region" description="Helical" evidence="11">
    <location>
        <begin position="12"/>
        <end position="44"/>
    </location>
</feature>
<dbReference type="InterPro" id="IPR003457">
    <property type="entry name" value="Transprt_MerT"/>
</dbReference>
<dbReference type="AlphaFoldDB" id="A0A3B0RH09"/>
<keyword evidence="3" id="KW-0475">Mercuric resistance</keyword>
<dbReference type="PROSITE" id="PS51257">
    <property type="entry name" value="PROKAR_LIPOPROTEIN"/>
    <property type="match status" value="1"/>
</dbReference>
<evidence type="ECO:0000256" key="7">
    <source>
        <dbReference type="ARBA" id="ARBA00022723"/>
    </source>
</evidence>
<keyword evidence="10 11" id="KW-0472">Membrane</keyword>
<evidence type="ECO:0000313" key="12">
    <source>
        <dbReference type="EMBL" id="VAV88146.1"/>
    </source>
</evidence>
<dbReference type="GO" id="GO:0005886">
    <property type="term" value="C:plasma membrane"/>
    <property type="evidence" value="ECO:0007669"/>
    <property type="project" value="UniProtKB-SubCell"/>
</dbReference>
<evidence type="ECO:0000256" key="8">
    <source>
        <dbReference type="ARBA" id="ARBA00022914"/>
    </source>
</evidence>
<dbReference type="GO" id="GO:0046872">
    <property type="term" value="F:metal ion binding"/>
    <property type="evidence" value="ECO:0007669"/>
    <property type="project" value="UniProtKB-KW"/>
</dbReference>
<keyword evidence="5" id="KW-0997">Cell inner membrane</keyword>